<feature type="domain" description="MalT-like TPR region" evidence="4">
    <location>
        <begin position="99"/>
        <end position="297"/>
    </location>
</feature>
<dbReference type="PANTHER" id="PTHR10098:SF108">
    <property type="entry name" value="TETRATRICOPEPTIDE REPEAT PROTEIN 28"/>
    <property type="match status" value="1"/>
</dbReference>
<feature type="chain" id="PRO_5039204535" evidence="2">
    <location>
        <begin position="23"/>
        <end position="921"/>
    </location>
</feature>
<dbReference type="InterPro" id="IPR011990">
    <property type="entry name" value="TPR-like_helical_dom_sf"/>
</dbReference>
<reference evidence="5" key="1">
    <citation type="submission" date="2020-07" db="EMBL/GenBank/DDBJ databases">
        <title>Huge and variable diversity of episymbiotic CPR bacteria and DPANN archaea in groundwater ecosystems.</title>
        <authorList>
            <person name="He C.Y."/>
            <person name="Keren R."/>
            <person name="Whittaker M."/>
            <person name="Farag I.F."/>
            <person name="Doudna J."/>
            <person name="Cate J.H.D."/>
            <person name="Banfield J.F."/>
        </authorList>
    </citation>
    <scope>NUCLEOTIDE SEQUENCE</scope>
    <source>
        <strain evidence="5">NC_groundwater_1664_Pr3_B-0.1um_52_9</strain>
    </source>
</reference>
<comment type="caution">
    <text evidence="5">The sequence shown here is derived from an EMBL/GenBank/DDBJ whole genome shotgun (WGS) entry which is preliminary data.</text>
</comment>
<protein>
    <submittedName>
        <fullName evidence="5">CHAT domain-containing protein</fullName>
    </submittedName>
</protein>
<evidence type="ECO:0000259" key="4">
    <source>
        <dbReference type="Pfam" id="PF17874"/>
    </source>
</evidence>
<dbReference type="Proteomes" id="UP000807825">
    <property type="component" value="Unassembled WGS sequence"/>
</dbReference>
<keyword evidence="2" id="KW-0732">Signal</keyword>
<gene>
    <name evidence="5" type="ORF">HY912_18875</name>
</gene>
<dbReference type="SMART" id="SM00028">
    <property type="entry name" value="TPR"/>
    <property type="match status" value="8"/>
</dbReference>
<evidence type="ECO:0000259" key="3">
    <source>
        <dbReference type="Pfam" id="PF12770"/>
    </source>
</evidence>
<proteinExistence type="predicted"/>
<dbReference type="InterPro" id="IPR019734">
    <property type="entry name" value="TPR_rpt"/>
</dbReference>
<keyword evidence="1" id="KW-0802">TPR repeat</keyword>
<dbReference type="Pfam" id="PF13432">
    <property type="entry name" value="TPR_16"/>
    <property type="match status" value="1"/>
</dbReference>
<dbReference type="Pfam" id="PF12770">
    <property type="entry name" value="CHAT"/>
    <property type="match status" value="1"/>
</dbReference>
<evidence type="ECO:0000256" key="2">
    <source>
        <dbReference type="SAM" id="SignalP"/>
    </source>
</evidence>
<feature type="repeat" description="TPR" evidence="1">
    <location>
        <begin position="161"/>
        <end position="194"/>
    </location>
</feature>
<dbReference type="Pfam" id="PF17874">
    <property type="entry name" value="TPR_MalT"/>
    <property type="match status" value="1"/>
</dbReference>
<organism evidence="5 6">
    <name type="scientific">Desulfomonile tiedjei</name>
    <dbReference type="NCBI Taxonomy" id="2358"/>
    <lineage>
        <taxon>Bacteria</taxon>
        <taxon>Pseudomonadati</taxon>
        <taxon>Thermodesulfobacteriota</taxon>
        <taxon>Desulfomonilia</taxon>
        <taxon>Desulfomonilales</taxon>
        <taxon>Desulfomonilaceae</taxon>
        <taxon>Desulfomonile</taxon>
    </lineage>
</organism>
<dbReference type="EMBL" id="JACRDE010000494">
    <property type="protein sequence ID" value="MBI5251559.1"/>
    <property type="molecule type" value="Genomic_DNA"/>
</dbReference>
<dbReference type="PROSITE" id="PS50005">
    <property type="entry name" value="TPR"/>
    <property type="match status" value="1"/>
</dbReference>
<dbReference type="AlphaFoldDB" id="A0A9D6V635"/>
<dbReference type="PANTHER" id="PTHR10098">
    <property type="entry name" value="RAPSYN-RELATED"/>
    <property type="match status" value="1"/>
</dbReference>
<accession>A0A9D6V635</accession>
<evidence type="ECO:0000313" key="6">
    <source>
        <dbReference type="Proteomes" id="UP000807825"/>
    </source>
</evidence>
<dbReference type="InterPro" id="IPR024983">
    <property type="entry name" value="CHAT_dom"/>
</dbReference>
<dbReference type="Gene3D" id="1.25.40.10">
    <property type="entry name" value="Tetratricopeptide repeat domain"/>
    <property type="match status" value="2"/>
</dbReference>
<name>A0A9D6V635_9BACT</name>
<sequence>MKSLVALSFLFIVAGINGPASASGDWLFKGQPKDGGEHYDTTAAYEKAKMERTQLLNMCDAKRAVLKRGGSDSVQDPVSEIAVFMSCGLIYGVDHQRDESELCFDRALAIARNAGDPVREGLTLGSLGIVRTLWGQLSEALDCCNSAVEISARCKDVQNQSRVLNQMGQIHMFRGRYRQALECLDKALSMAQADQDRWLIQDNLGQLYEGWGLHEKARQHYEKGLEIKRLLNLTGAEVASCIYLGRVHEQLGDRDGALTIFRKGLDLSKRQGFPTDNFDDHIGNLLLEKGDMAQAEQFIVNGGFWMSLGRLYLAKSQWREAETCYRKLLGWSEERQIADYLFIANTGLGMVFEGAGDLPKAADHFQSAVTIGEDLRQSLTVPERARFFNVRSGGFSRAAAYEGLARVLLKMNKPSESLKVSEYTKAREFAEVLSGRPEGLSHDVPQDVLNRDRLLNEELAAALKDVQNARLHGDGAIAAKLEPRVSEVRSKLAGHIDDLRARYPLFGATKYPQFMDPERMALNDTEWVLSYDVTDTGIIAHLMKGRQIVRSMFKPISRTELDRMISQFRSSVEMTSGEDLTEKLKSFDLDLGKRLCDILLGDLLGDVPEAAALMVAPDDCLGILSFEMLPLNTGGNLKTDRSVPYVTGVKFLCDRNPLYYCQSVTALSLARTLGVRDSKGNKLLVVADPVFQLSDERAQKQISRKVSAHDVKYFAELMGPLQTAVGPGQGFARLPETGNLAEYLSKMFSGRSDVLAGLDASKQNLLKKLGSEKTDYETVIFATHGYFGDKMPGILEPVLVLTTVPPGVDGLLRMSEVTGLKINVDMVALTACQTGLGKLITGEGVMGMGRAFQYAGARSVLMSLWSVEERASVKLVEHFMQFRKEGKTKLEALASARSRIRQQGYDHPFFWAAFVLSGDPN</sequence>
<evidence type="ECO:0000256" key="1">
    <source>
        <dbReference type="PROSITE-ProRule" id="PRU00339"/>
    </source>
</evidence>
<feature type="domain" description="CHAT" evidence="3">
    <location>
        <begin position="591"/>
        <end position="919"/>
    </location>
</feature>
<dbReference type="SUPFAM" id="SSF48452">
    <property type="entry name" value="TPR-like"/>
    <property type="match status" value="2"/>
</dbReference>
<evidence type="ECO:0000313" key="5">
    <source>
        <dbReference type="EMBL" id="MBI5251559.1"/>
    </source>
</evidence>
<feature type="signal peptide" evidence="2">
    <location>
        <begin position="1"/>
        <end position="22"/>
    </location>
</feature>
<dbReference type="InterPro" id="IPR041617">
    <property type="entry name" value="TPR_MalT"/>
</dbReference>